<evidence type="ECO:0000256" key="4">
    <source>
        <dbReference type="ARBA" id="ARBA00022475"/>
    </source>
</evidence>
<dbReference type="NCBIfam" id="TIGR04407">
    <property type="entry name" value="LptF_YjgP"/>
    <property type="match status" value="1"/>
</dbReference>
<evidence type="ECO:0000256" key="5">
    <source>
        <dbReference type="ARBA" id="ARBA00022519"/>
    </source>
</evidence>
<keyword evidence="8 9" id="KW-0472">Membrane</keyword>
<dbReference type="Proteomes" id="UP000199533">
    <property type="component" value="Unassembled WGS sequence"/>
</dbReference>
<sequence>MKIIKRYITRELTIPFIVVILILVGLFASFSSARFLAGAVTETLGLGALFKLVMLKTLIALEVLIPVALYIAIISGLSRLNKDQELNVLRSTGISGRRIVYIVLMVAIPVGIISGLLSAYVRPWAYAESYILDAQAEAELNTNRFQAGRFYGSESSGRVVYVHSKDETNKKMNNIFHYIQTPNTREIIIADEAIQQQPETQEERPHIQLSEGYIYQLTNAASRDDIIEFKKLTYFTDSELALRYRRKAAPTRTLWKSEEPWEIAELQWRLSRPFSTILMALIAITFIQTAPRQDKATKTYLLAAIVFAVYYNLSGLAKNWVEQGTVGTAPGIWWLYIVMFIILLWYSLKPGQKLLSLR</sequence>
<dbReference type="GO" id="GO:0055085">
    <property type="term" value="P:transmembrane transport"/>
    <property type="evidence" value="ECO:0007669"/>
    <property type="project" value="InterPro"/>
</dbReference>
<dbReference type="PANTHER" id="PTHR33529:SF7">
    <property type="entry name" value="LIPOPOLYSACCHARIDE EXPORT SYSTEM PERMEASE PROTEIN LPTF"/>
    <property type="match status" value="1"/>
</dbReference>
<keyword evidence="4" id="KW-1003">Cell membrane</keyword>
<evidence type="ECO:0000256" key="9">
    <source>
        <dbReference type="SAM" id="Phobius"/>
    </source>
</evidence>
<reference evidence="11" key="1">
    <citation type="submission" date="2016-10" db="EMBL/GenBank/DDBJ databases">
        <authorList>
            <person name="Varghese N."/>
            <person name="Submissions S."/>
        </authorList>
    </citation>
    <scope>NUCLEOTIDE SEQUENCE [LARGE SCALE GENOMIC DNA]</scope>
    <source>
        <strain evidence="11">Nm69</strain>
    </source>
</reference>
<dbReference type="InterPro" id="IPR030922">
    <property type="entry name" value="LptF"/>
</dbReference>
<dbReference type="OrthoDB" id="9778062at2"/>
<dbReference type="RefSeq" id="WP_090701314.1">
    <property type="nucleotide sequence ID" value="NZ_FOSP01000025.1"/>
</dbReference>
<keyword evidence="5" id="KW-0997">Cell inner membrane</keyword>
<feature type="transmembrane region" description="Helical" evidence="9">
    <location>
        <begin position="329"/>
        <end position="348"/>
    </location>
</feature>
<comment type="subcellular location">
    <subcellularLocation>
        <location evidence="1">Cell inner membrane</location>
        <topology evidence="1">Multi-pass membrane protein</topology>
    </subcellularLocation>
</comment>
<evidence type="ECO:0000256" key="7">
    <source>
        <dbReference type="ARBA" id="ARBA00022989"/>
    </source>
</evidence>
<evidence type="ECO:0000313" key="11">
    <source>
        <dbReference type="Proteomes" id="UP000199533"/>
    </source>
</evidence>
<evidence type="ECO:0000256" key="2">
    <source>
        <dbReference type="ARBA" id="ARBA00014213"/>
    </source>
</evidence>
<feature type="transmembrane region" description="Helical" evidence="9">
    <location>
        <begin position="12"/>
        <end position="37"/>
    </location>
</feature>
<proteinExistence type="predicted"/>
<evidence type="ECO:0000256" key="8">
    <source>
        <dbReference type="ARBA" id="ARBA00023136"/>
    </source>
</evidence>
<dbReference type="PANTHER" id="PTHR33529">
    <property type="entry name" value="SLR0882 PROTEIN-RELATED"/>
    <property type="match status" value="1"/>
</dbReference>
<gene>
    <name evidence="10" type="ORF">SAMN05216302_102525</name>
</gene>
<protein>
    <recommendedName>
        <fullName evidence="2">Lipopolysaccharide export system permease protein LptF</fullName>
    </recommendedName>
</protein>
<dbReference type="AlphaFoldDB" id="A0A1I4E1W7"/>
<feature type="transmembrane region" description="Helical" evidence="9">
    <location>
        <begin position="99"/>
        <end position="121"/>
    </location>
</feature>
<dbReference type="InterPro" id="IPR005495">
    <property type="entry name" value="LptG/LptF_permease"/>
</dbReference>
<name>A0A1I4E1W7_9PROT</name>
<feature type="transmembrane region" description="Helical" evidence="9">
    <location>
        <begin position="299"/>
        <end position="317"/>
    </location>
</feature>
<evidence type="ECO:0000313" key="10">
    <source>
        <dbReference type="EMBL" id="SFK99752.1"/>
    </source>
</evidence>
<keyword evidence="11" id="KW-1185">Reference proteome</keyword>
<keyword evidence="3" id="KW-0813">Transport</keyword>
<evidence type="ECO:0000256" key="1">
    <source>
        <dbReference type="ARBA" id="ARBA00004429"/>
    </source>
</evidence>
<keyword evidence="7 9" id="KW-1133">Transmembrane helix</keyword>
<dbReference type="GO" id="GO:0015920">
    <property type="term" value="P:lipopolysaccharide transport"/>
    <property type="evidence" value="ECO:0007669"/>
    <property type="project" value="TreeGrafter"/>
</dbReference>
<feature type="transmembrane region" description="Helical" evidence="9">
    <location>
        <begin position="270"/>
        <end position="287"/>
    </location>
</feature>
<keyword evidence="6 9" id="KW-0812">Transmembrane</keyword>
<dbReference type="STRING" id="52441.SAMN05216302_102525"/>
<accession>A0A1I4E1W7</accession>
<organism evidence="10 11">
    <name type="scientific">Nitrosomonas aestuarii</name>
    <dbReference type="NCBI Taxonomy" id="52441"/>
    <lineage>
        <taxon>Bacteria</taxon>
        <taxon>Pseudomonadati</taxon>
        <taxon>Pseudomonadota</taxon>
        <taxon>Betaproteobacteria</taxon>
        <taxon>Nitrosomonadales</taxon>
        <taxon>Nitrosomonadaceae</taxon>
        <taxon>Nitrosomonas</taxon>
    </lineage>
</organism>
<dbReference type="GO" id="GO:0043190">
    <property type="term" value="C:ATP-binding cassette (ABC) transporter complex"/>
    <property type="evidence" value="ECO:0007669"/>
    <property type="project" value="InterPro"/>
</dbReference>
<dbReference type="Pfam" id="PF03739">
    <property type="entry name" value="LptF_LptG"/>
    <property type="match status" value="1"/>
</dbReference>
<dbReference type="EMBL" id="FOSP01000025">
    <property type="protein sequence ID" value="SFK99752.1"/>
    <property type="molecule type" value="Genomic_DNA"/>
</dbReference>
<evidence type="ECO:0000256" key="6">
    <source>
        <dbReference type="ARBA" id="ARBA00022692"/>
    </source>
</evidence>
<evidence type="ECO:0000256" key="3">
    <source>
        <dbReference type="ARBA" id="ARBA00022448"/>
    </source>
</evidence>
<feature type="transmembrane region" description="Helical" evidence="9">
    <location>
        <begin position="57"/>
        <end position="78"/>
    </location>
</feature>